<reference evidence="1 2" key="1">
    <citation type="submission" date="2019-03" db="EMBL/GenBank/DDBJ databases">
        <title>First draft genome of Liparis tanakae, snailfish: a comprehensive survey of snailfish specific genes.</title>
        <authorList>
            <person name="Kim W."/>
            <person name="Song I."/>
            <person name="Jeong J.-H."/>
            <person name="Kim D."/>
            <person name="Kim S."/>
            <person name="Ryu S."/>
            <person name="Song J.Y."/>
            <person name="Lee S.K."/>
        </authorList>
    </citation>
    <scope>NUCLEOTIDE SEQUENCE [LARGE SCALE GENOMIC DNA]</scope>
    <source>
        <tissue evidence="1">Muscle</tissue>
    </source>
</reference>
<evidence type="ECO:0000313" key="2">
    <source>
        <dbReference type="Proteomes" id="UP000314294"/>
    </source>
</evidence>
<accession>A0A4Z2GX32</accession>
<gene>
    <name evidence="1" type="ORF">EYF80_031567</name>
</gene>
<dbReference type="AlphaFoldDB" id="A0A4Z2GX32"/>
<sequence length="108" mass="11859">MLDCSMMCCPYDPQKGHRSDAADWVKRTRSTLAYKGLMLTGYEMLMVSLGNGWAVAADVCNLGNRSLTCSGARPPSSLCRSRHESAVISDSMFLLPPRIALSFSFLSF</sequence>
<organism evidence="1 2">
    <name type="scientific">Liparis tanakae</name>
    <name type="common">Tanaka's snailfish</name>
    <dbReference type="NCBI Taxonomy" id="230148"/>
    <lineage>
        <taxon>Eukaryota</taxon>
        <taxon>Metazoa</taxon>
        <taxon>Chordata</taxon>
        <taxon>Craniata</taxon>
        <taxon>Vertebrata</taxon>
        <taxon>Euteleostomi</taxon>
        <taxon>Actinopterygii</taxon>
        <taxon>Neopterygii</taxon>
        <taxon>Teleostei</taxon>
        <taxon>Neoteleostei</taxon>
        <taxon>Acanthomorphata</taxon>
        <taxon>Eupercaria</taxon>
        <taxon>Perciformes</taxon>
        <taxon>Cottioidei</taxon>
        <taxon>Cottales</taxon>
        <taxon>Liparidae</taxon>
        <taxon>Liparis</taxon>
    </lineage>
</organism>
<keyword evidence="2" id="KW-1185">Reference proteome</keyword>
<protein>
    <submittedName>
        <fullName evidence="1">Uncharacterized protein</fullName>
    </submittedName>
</protein>
<comment type="caution">
    <text evidence="1">The sequence shown here is derived from an EMBL/GenBank/DDBJ whole genome shotgun (WGS) entry which is preliminary data.</text>
</comment>
<evidence type="ECO:0000313" key="1">
    <source>
        <dbReference type="EMBL" id="TNN58207.1"/>
    </source>
</evidence>
<name>A0A4Z2GX32_9TELE</name>
<dbReference type="EMBL" id="SRLO01000386">
    <property type="protein sequence ID" value="TNN58207.1"/>
    <property type="molecule type" value="Genomic_DNA"/>
</dbReference>
<proteinExistence type="predicted"/>
<dbReference type="Proteomes" id="UP000314294">
    <property type="component" value="Unassembled WGS sequence"/>
</dbReference>